<dbReference type="EMBL" id="LAZR01021648">
    <property type="protein sequence ID" value="KKL84631.1"/>
    <property type="molecule type" value="Genomic_DNA"/>
</dbReference>
<evidence type="ECO:0000313" key="1">
    <source>
        <dbReference type="EMBL" id="KKL84631.1"/>
    </source>
</evidence>
<gene>
    <name evidence="1" type="ORF">LCGC14_1962770</name>
</gene>
<proteinExistence type="predicted"/>
<reference evidence="1" key="1">
    <citation type="journal article" date="2015" name="Nature">
        <title>Complex archaea that bridge the gap between prokaryotes and eukaryotes.</title>
        <authorList>
            <person name="Spang A."/>
            <person name="Saw J.H."/>
            <person name="Jorgensen S.L."/>
            <person name="Zaremba-Niedzwiedzka K."/>
            <person name="Martijn J."/>
            <person name="Lind A.E."/>
            <person name="van Eijk R."/>
            <person name="Schleper C."/>
            <person name="Guy L."/>
            <person name="Ettema T.J."/>
        </authorList>
    </citation>
    <scope>NUCLEOTIDE SEQUENCE</scope>
</reference>
<sequence length="61" mass="7155">MRPYVFDMDEADKYGIEKAVILYNLRFWIQLNMAAGTNKHDGHTWTYNTAKAFAKLFTCFS</sequence>
<name>A0A0F9G2F4_9ZZZZ</name>
<organism evidence="1">
    <name type="scientific">marine sediment metagenome</name>
    <dbReference type="NCBI Taxonomy" id="412755"/>
    <lineage>
        <taxon>unclassified sequences</taxon>
        <taxon>metagenomes</taxon>
        <taxon>ecological metagenomes</taxon>
    </lineage>
</organism>
<dbReference type="AlphaFoldDB" id="A0A0F9G2F4"/>
<feature type="non-terminal residue" evidence="1">
    <location>
        <position position="61"/>
    </location>
</feature>
<accession>A0A0F9G2F4</accession>
<comment type="caution">
    <text evidence="1">The sequence shown here is derived from an EMBL/GenBank/DDBJ whole genome shotgun (WGS) entry which is preliminary data.</text>
</comment>
<protein>
    <submittedName>
        <fullName evidence="1">Uncharacterized protein</fullName>
    </submittedName>
</protein>